<feature type="coiled-coil region" evidence="1">
    <location>
        <begin position="169"/>
        <end position="196"/>
    </location>
</feature>
<name>B2W5J6_PYRTR</name>
<feature type="coiled-coil region" evidence="1">
    <location>
        <begin position="30"/>
        <end position="95"/>
    </location>
</feature>
<dbReference type="Proteomes" id="UP000001471">
    <property type="component" value="Unassembled WGS sequence"/>
</dbReference>
<protein>
    <submittedName>
        <fullName evidence="2">Uncharacterized protein</fullName>
    </submittedName>
</protein>
<dbReference type="GeneID" id="6343139"/>
<evidence type="ECO:0000313" key="3">
    <source>
        <dbReference type="Proteomes" id="UP000001471"/>
    </source>
</evidence>
<organism evidence="2 3">
    <name type="scientific">Pyrenophora tritici-repentis (strain Pt-1C-BFP)</name>
    <name type="common">Wheat tan spot fungus</name>
    <name type="synonym">Drechslera tritici-repentis</name>
    <dbReference type="NCBI Taxonomy" id="426418"/>
    <lineage>
        <taxon>Eukaryota</taxon>
        <taxon>Fungi</taxon>
        <taxon>Dikarya</taxon>
        <taxon>Ascomycota</taxon>
        <taxon>Pezizomycotina</taxon>
        <taxon>Dothideomycetes</taxon>
        <taxon>Pleosporomycetidae</taxon>
        <taxon>Pleosporales</taxon>
        <taxon>Pleosporineae</taxon>
        <taxon>Pleosporaceae</taxon>
        <taxon>Pyrenophora</taxon>
    </lineage>
</organism>
<dbReference type="InParanoid" id="B2W5J6"/>
<accession>B2W5J6</accession>
<evidence type="ECO:0000313" key="2">
    <source>
        <dbReference type="EMBL" id="EDU47803.1"/>
    </source>
</evidence>
<dbReference type="AlphaFoldDB" id="B2W5J6"/>
<proteinExistence type="predicted"/>
<sequence>MSSLYQQGQTQLHNMHIQLKATHNYIQATAEDTRRRYLAIENELNLEREANELVNQQLAELEEHHCELLKKYKSAEELREDLSKYMNNSDMFANEVARRAESLVNDLQAKLAGGQVAELQNGQSISEMILESAKNALLVRAISGQHSEENPLTPLEYITDQNVVLQQRNMDLSIQVESLSKQVEDGKNEVANLVKALELTAGDGRRKKPRRGKMSQEKK</sequence>
<dbReference type="OrthoDB" id="3776557at2759"/>
<dbReference type="EMBL" id="DS231618">
    <property type="protein sequence ID" value="EDU47803.1"/>
    <property type="molecule type" value="Genomic_DNA"/>
</dbReference>
<reference evidence="3" key="1">
    <citation type="journal article" date="2013" name="G3 (Bethesda)">
        <title>Comparative genomics of a plant-pathogenic fungus, Pyrenophora tritici-repentis, reveals transduplication and the impact of repeat elements on pathogenicity and population divergence.</title>
        <authorList>
            <person name="Manning V.A."/>
            <person name="Pandelova I."/>
            <person name="Dhillon B."/>
            <person name="Wilhelm L.J."/>
            <person name="Goodwin S.B."/>
            <person name="Berlin A.M."/>
            <person name="Figueroa M."/>
            <person name="Freitag M."/>
            <person name="Hane J.K."/>
            <person name="Henrissat B."/>
            <person name="Holman W.H."/>
            <person name="Kodira C.D."/>
            <person name="Martin J."/>
            <person name="Oliver R.P."/>
            <person name="Robbertse B."/>
            <person name="Schackwitz W."/>
            <person name="Schwartz D.C."/>
            <person name="Spatafora J.W."/>
            <person name="Turgeon B.G."/>
            <person name="Yandava C."/>
            <person name="Young S."/>
            <person name="Zhou S."/>
            <person name="Zeng Q."/>
            <person name="Grigoriev I.V."/>
            <person name="Ma L.-J."/>
            <person name="Ciuffetti L.M."/>
        </authorList>
    </citation>
    <scope>NUCLEOTIDE SEQUENCE [LARGE SCALE GENOMIC DNA]</scope>
    <source>
        <strain evidence="3">Pt-1C-BFP</strain>
    </source>
</reference>
<keyword evidence="1" id="KW-0175">Coiled coil</keyword>
<dbReference type="HOGENOM" id="CLU_1354393_0_0_1"/>
<evidence type="ECO:0000256" key="1">
    <source>
        <dbReference type="SAM" id="Coils"/>
    </source>
</evidence>
<dbReference type="OMA" id="ATHNYIQ"/>
<dbReference type="KEGG" id="ptrr:6343139"/>
<gene>
    <name evidence="2" type="ORF">PTRG_04896</name>
</gene>